<gene>
    <name evidence="2" type="ORF">CTZ28_29435</name>
</gene>
<dbReference type="SUPFAM" id="SSF55729">
    <property type="entry name" value="Acyl-CoA N-acyltransferases (Nat)"/>
    <property type="match status" value="1"/>
</dbReference>
<name>A0A3M0I298_9ACTN</name>
<dbReference type="InterPro" id="IPR000182">
    <property type="entry name" value="GNAT_dom"/>
</dbReference>
<sequence>MVKIDTARLVLRRWRDNDLEPLAAIHADPDVMRWIGDGSTRDEVQTRAGLEAMERQWEANGFGLFAVEVRSTGELAGFTGLSVPEFLPEVMPTVEVGWRLGRRFWGKGFASEAAAAVVRFGFRDCELEQIVSVTQVGNGASERIMEKLGMRLVRESVDPSCGRPIRIYATTRAQHAAAEHTSGS</sequence>
<dbReference type="PROSITE" id="PS51186">
    <property type="entry name" value="GNAT"/>
    <property type="match status" value="1"/>
</dbReference>
<organism evidence="2 3">
    <name type="scientific">Streptomyces shenzhenensis</name>
    <dbReference type="NCBI Taxonomy" id="943815"/>
    <lineage>
        <taxon>Bacteria</taxon>
        <taxon>Bacillati</taxon>
        <taxon>Actinomycetota</taxon>
        <taxon>Actinomycetes</taxon>
        <taxon>Kitasatosporales</taxon>
        <taxon>Streptomycetaceae</taxon>
        <taxon>Streptomyces</taxon>
    </lineage>
</organism>
<dbReference type="GO" id="GO:0016747">
    <property type="term" value="F:acyltransferase activity, transferring groups other than amino-acyl groups"/>
    <property type="evidence" value="ECO:0007669"/>
    <property type="project" value="InterPro"/>
</dbReference>
<dbReference type="RefSeq" id="WP_121892787.1">
    <property type="nucleotide sequence ID" value="NZ_PENI01000022.1"/>
</dbReference>
<evidence type="ECO:0000313" key="2">
    <source>
        <dbReference type="EMBL" id="RMB82568.1"/>
    </source>
</evidence>
<accession>A0A3M0I298</accession>
<dbReference type="PANTHER" id="PTHR43792:SF1">
    <property type="entry name" value="N-ACETYLTRANSFERASE DOMAIN-CONTAINING PROTEIN"/>
    <property type="match status" value="1"/>
</dbReference>
<evidence type="ECO:0000313" key="3">
    <source>
        <dbReference type="Proteomes" id="UP000270471"/>
    </source>
</evidence>
<dbReference type="AlphaFoldDB" id="A0A3M0I298"/>
<dbReference type="Proteomes" id="UP000270471">
    <property type="component" value="Unassembled WGS sequence"/>
</dbReference>
<keyword evidence="2" id="KW-0808">Transferase</keyword>
<dbReference type="Gene3D" id="3.40.630.30">
    <property type="match status" value="1"/>
</dbReference>
<evidence type="ECO:0000259" key="1">
    <source>
        <dbReference type="PROSITE" id="PS51186"/>
    </source>
</evidence>
<dbReference type="Pfam" id="PF13302">
    <property type="entry name" value="Acetyltransf_3"/>
    <property type="match status" value="1"/>
</dbReference>
<dbReference type="OrthoDB" id="3533156at2"/>
<reference evidence="2 3" key="1">
    <citation type="submission" date="2017-11" db="EMBL/GenBank/DDBJ databases">
        <title>Draft genome of actinobacteria isolated from guarana (Paullinia cupana (Mart.) Ducke.</title>
        <authorList>
            <person name="Siqueira K.A."/>
            <person name="Liotti R.G."/>
            <person name="Mendes T.A.O."/>
            <person name="Soares M.A."/>
        </authorList>
    </citation>
    <scope>NUCLEOTIDE SEQUENCE [LARGE SCALE GENOMIC DNA]</scope>
    <source>
        <strain evidence="2 3">193</strain>
    </source>
</reference>
<dbReference type="InterPro" id="IPR016181">
    <property type="entry name" value="Acyl_CoA_acyltransferase"/>
</dbReference>
<dbReference type="EMBL" id="PENI01000022">
    <property type="protein sequence ID" value="RMB82568.1"/>
    <property type="molecule type" value="Genomic_DNA"/>
</dbReference>
<dbReference type="InterPro" id="IPR051531">
    <property type="entry name" value="N-acetyltransferase"/>
</dbReference>
<keyword evidence="3" id="KW-1185">Reference proteome</keyword>
<proteinExistence type="predicted"/>
<comment type="caution">
    <text evidence="2">The sequence shown here is derived from an EMBL/GenBank/DDBJ whole genome shotgun (WGS) entry which is preliminary data.</text>
</comment>
<dbReference type="PANTHER" id="PTHR43792">
    <property type="entry name" value="GNAT FAMILY, PUTATIVE (AFU_ORTHOLOGUE AFUA_3G00765)-RELATED-RELATED"/>
    <property type="match status" value="1"/>
</dbReference>
<protein>
    <submittedName>
        <fullName evidence="2">GNAT family N-acetyltransferase</fullName>
    </submittedName>
</protein>
<feature type="domain" description="N-acetyltransferase" evidence="1">
    <location>
        <begin position="9"/>
        <end position="170"/>
    </location>
</feature>